<keyword evidence="1" id="KW-0812">Transmembrane</keyword>
<protein>
    <submittedName>
        <fullName evidence="2">Uncharacterized protein</fullName>
    </submittedName>
</protein>
<name>A0A316F019_9BURK</name>
<dbReference type="EMBL" id="QGGT01000001">
    <property type="protein sequence ID" value="PWK38274.1"/>
    <property type="molecule type" value="Genomic_DNA"/>
</dbReference>
<proteinExistence type="predicted"/>
<evidence type="ECO:0000313" key="3">
    <source>
        <dbReference type="Proteomes" id="UP000245754"/>
    </source>
</evidence>
<keyword evidence="1" id="KW-1133">Transmembrane helix</keyword>
<gene>
    <name evidence="2" type="ORF">C7419_1012168</name>
</gene>
<keyword evidence="1" id="KW-0472">Membrane</keyword>
<feature type="transmembrane region" description="Helical" evidence="1">
    <location>
        <begin position="21"/>
        <end position="38"/>
    </location>
</feature>
<sequence>MGVIAMAGAVFYFWRFASRRAAVVLLMFLVLGFVAYWNNLDGRRCDGKTWFCDLVPERIKAEAPPPPPPEPCPPDEPITTRIFESDAANAEFHRQVAAGVCQRTAIDRIARGWKAPFSPDYKP</sequence>
<dbReference type="AlphaFoldDB" id="A0A316F019"/>
<comment type="caution">
    <text evidence="2">The sequence shown here is derived from an EMBL/GenBank/DDBJ whole genome shotgun (WGS) entry which is preliminary data.</text>
</comment>
<evidence type="ECO:0000256" key="1">
    <source>
        <dbReference type="SAM" id="Phobius"/>
    </source>
</evidence>
<accession>A0A316F019</accession>
<dbReference type="RefSeq" id="WP_146208414.1">
    <property type="nucleotide sequence ID" value="NZ_CAJPUX010000001.1"/>
</dbReference>
<keyword evidence="3" id="KW-1185">Reference proteome</keyword>
<dbReference type="Proteomes" id="UP000245754">
    <property type="component" value="Unassembled WGS sequence"/>
</dbReference>
<evidence type="ECO:0000313" key="2">
    <source>
        <dbReference type="EMBL" id="PWK38274.1"/>
    </source>
</evidence>
<organism evidence="2 3">
    <name type="scientific">Cupriavidus plantarum</name>
    <dbReference type="NCBI Taxonomy" id="942865"/>
    <lineage>
        <taxon>Bacteria</taxon>
        <taxon>Pseudomonadati</taxon>
        <taxon>Pseudomonadota</taxon>
        <taxon>Betaproteobacteria</taxon>
        <taxon>Burkholderiales</taxon>
        <taxon>Burkholderiaceae</taxon>
        <taxon>Cupriavidus</taxon>
    </lineage>
</organism>
<reference evidence="2 3" key="1">
    <citation type="submission" date="2018-05" db="EMBL/GenBank/DDBJ databases">
        <title>Genomic Encyclopedia of Type Strains, Phase IV (KMG-V): Genome sequencing to study the core and pangenomes of soil and plant-associated prokaryotes.</title>
        <authorList>
            <person name="Whitman W."/>
        </authorList>
    </citation>
    <scope>NUCLEOTIDE SEQUENCE [LARGE SCALE GENOMIC DNA]</scope>
    <source>
        <strain evidence="2 3">SLV-132</strain>
    </source>
</reference>
<dbReference type="GeneID" id="98339282"/>